<dbReference type="Proteomes" id="UP001229421">
    <property type="component" value="Unassembled WGS sequence"/>
</dbReference>
<evidence type="ECO:0000313" key="3">
    <source>
        <dbReference type="Proteomes" id="UP001229421"/>
    </source>
</evidence>
<feature type="compositionally biased region" description="Polar residues" evidence="1">
    <location>
        <begin position="16"/>
        <end position="25"/>
    </location>
</feature>
<reference evidence="2" key="1">
    <citation type="journal article" date="2023" name="bioRxiv">
        <title>Improved chromosome-level genome assembly for marigold (Tagetes erecta).</title>
        <authorList>
            <person name="Jiang F."/>
            <person name="Yuan L."/>
            <person name="Wang S."/>
            <person name="Wang H."/>
            <person name="Xu D."/>
            <person name="Wang A."/>
            <person name="Fan W."/>
        </authorList>
    </citation>
    <scope>NUCLEOTIDE SEQUENCE</scope>
    <source>
        <strain evidence="2">WSJ</strain>
        <tissue evidence="2">Leaf</tissue>
    </source>
</reference>
<feature type="compositionally biased region" description="Polar residues" evidence="1">
    <location>
        <begin position="46"/>
        <end position="59"/>
    </location>
</feature>
<feature type="region of interest" description="Disordered" evidence="1">
    <location>
        <begin position="1"/>
        <end position="72"/>
    </location>
</feature>
<name>A0AAD8PAG2_TARER</name>
<accession>A0AAD8PAG2</accession>
<proteinExistence type="predicted"/>
<protein>
    <submittedName>
        <fullName evidence="2">Uncharacterized protein</fullName>
    </submittedName>
</protein>
<dbReference type="EMBL" id="JAUHHV010000001">
    <property type="protein sequence ID" value="KAK1439518.1"/>
    <property type="molecule type" value="Genomic_DNA"/>
</dbReference>
<keyword evidence="3" id="KW-1185">Reference proteome</keyword>
<evidence type="ECO:0000256" key="1">
    <source>
        <dbReference type="SAM" id="MobiDB-lite"/>
    </source>
</evidence>
<evidence type="ECO:0000313" key="2">
    <source>
        <dbReference type="EMBL" id="KAK1439518.1"/>
    </source>
</evidence>
<comment type="caution">
    <text evidence="2">The sequence shown here is derived from an EMBL/GenBank/DDBJ whole genome shotgun (WGS) entry which is preliminary data.</text>
</comment>
<sequence>MANPRSHRSENRQPHRQQPWQNLGHTDQKIRNHHRSHGSEDRQPSLAINTDNCHINSGNTRRRSSRKERDVQQHRERMRWLLDMWENTIFGYITIHDFASSLNQSSSTPVTFSYKQNPLIQQQQQP</sequence>
<organism evidence="2 3">
    <name type="scientific">Tagetes erecta</name>
    <name type="common">African marigold</name>
    <dbReference type="NCBI Taxonomy" id="13708"/>
    <lineage>
        <taxon>Eukaryota</taxon>
        <taxon>Viridiplantae</taxon>
        <taxon>Streptophyta</taxon>
        <taxon>Embryophyta</taxon>
        <taxon>Tracheophyta</taxon>
        <taxon>Spermatophyta</taxon>
        <taxon>Magnoliopsida</taxon>
        <taxon>eudicotyledons</taxon>
        <taxon>Gunneridae</taxon>
        <taxon>Pentapetalae</taxon>
        <taxon>asterids</taxon>
        <taxon>campanulids</taxon>
        <taxon>Asterales</taxon>
        <taxon>Asteraceae</taxon>
        <taxon>Asteroideae</taxon>
        <taxon>Heliantheae alliance</taxon>
        <taxon>Tageteae</taxon>
        <taxon>Tagetes</taxon>
    </lineage>
</organism>
<dbReference type="AlphaFoldDB" id="A0AAD8PAG2"/>
<gene>
    <name evidence="2" type="ORF">QVD17_05338</name>
</gene>